<dbReference type="Proteomes" id="UP001519460">
    <property type="component" value="Unassembled WGS sequence"/>
</dbReference>
<keyword evidence="1" id="KW-0175">Coiled coil</keyword>
<proteinExistence type="predicted"/>
<dbReference type="EMBL" id="JACVVK020000165">
    <property type="protein sequence ID" value="KAK7487406.1"/>
    <property type="molecule type" value="Genomic_DNA"/>
</dbReference>
<organism evidence="2 3">
    <name type="scientific">Batillaria attramentaria</name>
    <dbReference type="NCBI Taxonomy" id="370345"/>
    <lineage>
        <taxon>Eukaryota</taxon>
        <taxon>Metazoa</taxon>
        <taxon>Spiralia</taxon>
        <taxon>Lophotrochozoa</taxon>
        <taxon>Mollusca</taxon>
        <taxon>Gastropoda</taxon>
        <taxon>Caenogastropoda</taxon>
        <taxon>Sorbeoconcha</taxon>
        <taxon>Cerithioidea</taxon>
        <taxon>Batillariidae</taxon>
        <taxon>Batillaria</taxon>
    </lineage>
</organism>
<keyword evidence="3" id="KW-1185">Reference proteome</keyword>
<evidence type="ECO:0000256" key="1">
    <source>
        <dbReference type="SAM" id="Coils"/>
    </source>
</evidence>
<sequence>SENTAAQLENLVTNSTGAIQRVQGELAAVSNCLRNRQAESASVASQAEIAVQRSQSALQAQTTLSVVMTDVASLTSTDIDVPLSNIQTAAALLTALQSDLAAVETPTRITDVLQRYLEQQSELQTLQSETSALEIQLDNILDGLMIESGAPTCRG</sequence>
<feature type="non-terminal residue" evidence="2">
    <location>
        <position position="1"/>
    </location>
</feature>
<evidence type="ECO:0000313" key="2">
    <source>
        <dbReference type="EMBL" id="KAK7487406.1"/>
    </source>
</evidence>
<gene>
    <name evidence="2" type="ORF">BaRGS_00021368</name>
</gene>
<reference evidence="2 3" key="1">
    <citation type="journal article" date="2023" name="Sci. Data">
        <title>Genome assembly of the Korean intertidal mud-creeper Batillaria attramentaria.</title>
        <authorList>
            <person name="Patra A.K."/>
            <person name="Ho P.T."/>
            <person name="Jun S."/>
            <person name="Lee S.J."/>
            <person name="Kim Y."/>
            <person name="Won Y.J."/>
        </authorList>
    </citation>
    <scope>NUCLEOTIDE SEQUENCE [LARGE SCALE GENOMIC DNA]</scope>
    <source>
        <strain evidence="2">Wonlab-2016</strain>
    </source>
</reference>
<comment type="caution">
    <text evidence="2">The sequence shown here is derived from an EMBL/GenBank/DDBJ whole genome shotgun (WGS) entry which is preliminary data.</text>
</comment>
<dbReference type="AlphaFoldDB" id="A0ABD0KJJ4"/>
<evidence type="ECO:0000313" key="3">
    <source>
        <dbReference type="Proteomes" id="UP001519460"/>
    </source>
</evidence>
<accession>A0ABD0KJJ4</accession>
<protein>
    <submittedName>
        <fullName evidence="2">Uncharacterized protein</fullName>
    </submittedName>
</protein>
<feature type="coiled-coil region" evidence="1">
    <location>
        <begin position="109"/>
        <end position="136"/>
    </location>
</feature>
<name>A0ABD0KJJ4_9CAEN</name>